<dbReference type="RefSeq" id="WP_267538977.1">
    <property type="nucleotide sequence ID" value="NZ_JAPNKA010000001.1"/>
</dbReference>
<feature type="region of interest" description="Disordered" evidence="1">
    <location>
        <begin position="115"/>
        <end position="195"/>
    </location>
</feature>
<keyword evidence="2" id="KW-1133">Transmembrane helix</keyword>
<reference evidence="3 4" key="1">
    <citation type="submission" date="2022-11" db="EMBL/GenBank/DDBJ databases">
        <title>Minimal conservation of predation-associated metabolite biosynthetic gene clusters underscores biosynthetic potential of Myxococcota including descriptions for ten novel species: Archangium lansinium sp. nov., Myxococcus landrumus sp. nov., Nannocystis bai.</title>
        <authorList>
            <person name="Ahearne A."/>
            <person name="Stevens C."/>
            <person name="Phillips K."/>
        </authorList>
    </citation>
    <scope>NUCLEOTIDE SEQUENCE [LARGE SCALE GENOMIC DNA]</scope>
    <source>
        <strain evidence="3 4">MIWBW</strain>
    </source>
</reference>
<protein>
    <submittedName>
        <fullName evidence="3">Uncharacterized protein</fullName>
    </submittedName>
</protein>
<keyword evidence="2" id="KW-0812">Transmembrane</keyword>
<feature type="compositionally biased region" description="Basic and acidic residues" evidence="1">
    <location>
        <begin position="115"/>
        <end position="162"/>
    </location>
</feature>
<comment type="caution">
    <text evidence="3">The sequence shown here is derived from an EMBL/GenBank/DDBJ whole genome shotgun (WGS) entry which is preliminary data.</text>
</comment>
<evidence type="ECO:0000256" key="1">
    <source>
        <dbReference type="SAM" id="MobiDB-lite"/>
    </source>
</evidence>
<evidence type="ECO:0000313" key="3">
    <source>
        <dbReference type="EMBL" id="MCY1080306.1"/>
    </source>
</evidence>
<evidence type="ECO:0000256" key="2">
    <source>
        <dbReference type="SAM" id="Phobius"/>
    </source>
</evidence>
<gene>
    <name evidence="3" type="ORF">OV287_38225</name>
</gene>
<feature type="transmembrane region" description="Helical" evidence="2">
    <location>
        <begin position="41"/>
        <end position="61"/>
    </location>
</feature>
<keyword evidence="2" id="KW-0472">Membrane</keyword>
<proteinExistence type="predicted"/>
<feature type="transmembrane region" description="Helical" evidence="2">
    <location>
        <begin position="73"/>
        <end position="91"/>
    </location>
</feature>
<dbReference type="EMBL" id="JAPNKA010000001">
    <property type="protein sequence ID" value="MCY1080306.1"/>
    <property type="molecule type" value="Genomic_DNA"/>
</dbReference>
<dbReference type="Proteomes" id="UP001207654">
    <property type="component" value="Unassembled WGS sequence"/>
</dbReference>
<evidence type="ECO:0000313" key="4">
    <source>
        <dbReference type="Proteomes" id="UP001207654"/>
    </source>
</evidence>
<sequence length="391" mass="42434">MLLSVYSSGCAFFKTKALPHGYTAEAAPQCSTNLGPARVDTVVAGVFAGLALLVGAQAVGIIPGDRKTASGGLPGLLLLTAPFGASAGVGYHRVAECQRAQGAWATVTAQRERERQERLAAQARAEEERRAAEQREEERLAAQRRAEEERLAAEARAEEDRAVAASTDAAQPDAQPATEERAVGTAPPSVAARGPVAADGTPMLLPDGSYNPAFTNPPNGYRSPEGYQHVRWGMSEDEVKRAYPQLLPIEQGLYFEGETAGHKSVTAFAFSEHRLAFAAIVFQTTRQTVAQYIDDYNELKTLLTQKYGAPRHDNVNWREGKGFLGDSPDGLTTALRLGYATLETQWTTGETLIRLECESKKLTPEISIKYASLRLMPRMIQKNDQAKVDDL</sequence>
<name>A0ABT4AFG3_9BACT</name>
<keyword evidence="4" id="KW-1185">Reference proteome</keyword>
<organism evidence="3 4">
    <name type="scientific">Archangium lansingense</name>
    <dbReference type="NCBI Taxonomy" id="2995310"/>
    <lineage>
        <taxon>Bacteria</taxon>
        <taxon>Pseudomonadati</taxon>
        <taxon>Myxococcota</taxon>
        <taxon>Myxococcia</taxon>
        <taxon>Myxococcales</taxon>
        <taxon>Cystobacterineae</taxon>
        <taxon>Archangiaceae</taxon>
        <taxon>Archangium</taxon>
    </lineage>
</organism>
<accession>A0ABT4AFG3</accession>